<protein>
    <submittedName>
        <fullName evidence="1">Uncharacterized protein</fullName>
    </submittedName>
</protein>
<dbReference type="Proteomes" id="UP000234474">
    <property type="component" value="Unassembled WGS sequence"/>
</dbReference>
<dbReference type="AlphaFoldDB" id="A0A2I1BXY3"/>
<organism evidence="1 2">
    <name type="scientific">Aspergillus novofumigatus (strain IBT 16806)</name>
    <dbReference type="NCBI Taxonomy" id="1392255"/>
    <lineage>
        <taxon>Eukaryota</taxon>
        <taxon>Fungi</taxon>
        <taxon>Dikarya</taxon>
        <taxon>Ascomycota</taxon>
        <taxon>Pezizomycotina</taxon>
        <taxon>Eurotiomycetes</taxon>
        <taxon>Eurotiomycetidae</taxon>
        <taxon>Eurotiales</taxon>
        <taxon>Aspergillaceae</taxon>
        <taxon>Aspergillus</taxon>
        <taxon>Aspergillus subgen. Fumigati</taxon>
    </lineage>
</organism>
<evidence type="ECO:0000313" key="2">
    <source>
        <dbReference type="Proteomes" id="UP000234474"/>
    </source>
</evidence>
<dbReference type="VEuPathDB" id="FungiDB:P174DRAFT_424390"/>
<dbReference type="GeneID" id="36532522"/>
<dbReference type="EMBL" id="MSZS01000008">
    <property type="protein sequence ID" value="PKX90201.1"/>
    <property type="molecule type" value="Genomic_DNA"/>
</dbReference>
<evidence type="ECO:0000313" key="1">
    <source>
        <dbReference type="EMBL" id="PKX90201.1"/>
    </source>
</evidence>
<gene>
    <name evidence="1" type="ORF">P174DRAFT_424390</name>
</gene>
<comment type="caution">
    <text evidence="1">The sequence shown here is derived from an EMBL/GenBank/DDBJ whole genome shotgun (WGS) entry which is preliminary data.</text>
</comment>
<name>A0A2I1BXY3_ASPN1</name>
<keyword evidence="2" id="KW-1185">Reference proteome</keyword>
<dbReference type="RefSeq" id="XP_024678796.1">
    <property type="nucleotide sequence ID" value="XM_024825197.1"/>
</dbReference>
<proteinExistence type="predicted"/>
<accession>A0A2I1BXY3</accession>
<reference evidence="2" key="1">
    <citation type="journal article" date="2018" name="Proc. Natl. Acad. Sci. U.S.A.">
        <title>Linking secondary metabolites to gene clusters through genome sequencing of six diverse Aspergillus species.</title>
        <authorList>
            <person name="Kaerboelling I."/>
            <person name="Vesth T.C."/>
            <person name="Frisvad J.C."/>
            <person name="Nybo J.L."/>
            <person name="Theobald S."/>
            <person name="Kuo A."/>
            <person name="Bowyer P."/>
            <person name="Matsuda Y."/>
            <person name="Mondo S."/>
            <person name="Lyhne E.K."/>
            <person name="Kogle M.E."/>
            <person name="Clum A."/>
            <person name="Lipzen A."/>
            <person name="Salamov A."/>
            <person name="Ngan C.Y."/>
            <person name="Daum C."/>
            <person name="Chiniquy J."/>
            <person name="Barry K."/>
            <person name="LaButti K."/>
            <person name="Haridas S."/>
            <person name="Simmons B.A."/>
            <person name="Magnuson J.K."/>
            <person name="Mortensen U.H."/>
            <person name="Larsen T.O."/>
            <person name="Grigoriev I.V."/>
            <person name="Baker S.E."/>
            <person name="Andersen M.R."/>
        </authorList>
    </citation>
    <scope>NUCLEOTIDE SEQUENCE [LARGE SCALE GENOMIC DNA]</scope>
    <source>
        <strain evidence="2">IBT 16806</strain>
    </source>
</reference>
<sequence>MSVSRLLRSQGDLDQRYKTSTTASRKDIFHQQHFKIYATVPSKKKTLSSEAQIQSLYNMKITALLALALAAVVAASPVAEPELVERSCKSSCASVASSSCSQSCSASPSCYIACYNAKYAACLTSCDPYRSTDLPNFWLYPLTLAGSRELFKDDISAILRAHEFPERVPFLPYIAQKPHYPGGNTIHQGKLSPVHEDETMTKIRIWEKQQRRKGDDGELNASYYGDTADLDKLNLLRVMLLAADDHPSHLGPAKDDLAGLLHERGITDMFVEMVNVDLCFQPSLFPMSPDHGLVVGFEEGKQRIIDLIQGTLKNNWRILCPFNVGRVDTEMKASLARHCQFQTVEVDFLTGDLRFLNGTSSAHLRVGPIVTTSYALVKAFTYRDVFLDMADISLGERRKEFNVI</sequence>
<dbReference type="OrthoDB" id="5414143at2759"/>